<comment type="catalytic activity">
    <reaction evidence="1">
        <text>S-ubiquitinyl-[E2 ubiquitin-conjugating enzyme]-L-cysteine + [acceptor protein]-L-lysine = [E2 ubiquitin-conjugating enzyme]-L-cysteine + N(6)-ubiquitinyl-[acceptor protein]-L-lysine.</text>
        <dbReference type="EC" id="2.3.2.27"/>
    </reaction>
</comment>
<dbReference type="InterPro" id="IPR001841">
    <property type="entry name" value="Znf_RING"/>
</dbReference>
<dbReference type="FunFam" id="3.30.40.10:FF:000127">
    <property type="entry name" value="E3 ubiquitin-protein ligase RNF181"/>
    <property type="match status" value="1"/>
</dbReference>
<accession>A0A1X2G6P0</accession>
<sequence length="469" mass="51036">MSGTQQQPSGNTRYFCHACGREVQVYMAPDLTCQVCNEQFIEEIDDNNDDPRTFSQTANFQSDDGDAAGEDDIFQFFRGALGNNAPGTTTRFQFSTTDDLDANNANGGSMGAMLQNIFSNILSGNAPNNGTDPNHSQPQQGQDHPTDTGEQPQNQRRTPVIIYSGTMDSNNNMQFTPVNLRGDQPPQQNDGSGFHFHIETNGNDTNADGTNTDTQNGRNDLGNSFQGILQLLSAITGTNMDAGFVGNPNDYAFSQTALDNIITQLMEQTAGRSAPPPAPEDVIDKLPSRQLKEEEFKEQLDCAVCKDEFNQSEMVIELPCQHVFHDDCIKPWLKMNGTCPVCRHAVGPNLEPETNSHTPDHSNESSSSQTDGNAVPQGEQTVTTDPRSPTQEHRPQSTPTPAYSWFSGMRSGATTPASWPTSIPGTFTWGPGGGNTNLHHGRSSTSNSSQQNHSEDDHDDAPSMDLDLD</sequence>
<dbReference type="CDD" id="cd16667">
    <property type="entry name" value="RING-H2_RNF126-like"/>
    <property type="match status" value="1"/>
</dbReference>
<evidence type="ECO:0000256" key="6">
    <source>
        <dbReference type="ARBA" id="ARBA00022786"/>
    </source>
</evidence>
<dbReference type="AlphaFoldDB" id="A0A1X2G6P0"/>
<dbReference type="GO" id="GO:0005634">
    <property type="term" value="C:nucleus"/>
    <property type="evidence" value="ECO:0007669"/>
    <property type="project" value="TreeGrafter"/>
</dbReference>
<dbReference type="Proteomes" id="UP000242146">
    <property type="component" value="Unassembled WGS sequence"/>
</dbReference>
<dbReference type="PROSITE" id="PS50089">
    <property type="entry name" value="ZF_RING_2"/>
    <property type="match status" value="1"/>
</dbReference>
<keyword evidence="3" id="KW-0808">Transferase</keyword>
<feature type="region of interest" description="Disordered" evidence="9">
    <location>
        <begin position="175"/>
        <end position="194"/>
    </location>
</feature>
<dbReference type="GO" id="GO:0061630">
    <property type="term" value="F:ubiquitin protein ligase activity"/>
    <property type="evidence" value="ECO:0007669"/>
    <property type="project" value="UniProtKB-EC"/>
</dbReference>
<evidence type="ECO:0000256" key="5">
    <source>
        <dbReference type="ARBA" id="ARBA00022771"/>
    </source>
</evidence>
<feature type="compositionally biased region" description="Polar residues" evidence="9">
    <location>
        <begin position="53"/>
        <end position="62"/>
    </location>
</feature>
<dbReference type="InterPro" id="IPR051834">
    <property type="entry name" value="RING_finger_E3_ligase"/>
</dbReference>
<name>A0A1X2G6P0_9FUNG</name>
<organism evidence="11 12">
    <name type="scientific">Hesseltinella vesiculosa</name>
    <dbReference type="NCBI Taxonomy" id="101127"/>
    <lineage>
        <taxon>Eukaryota</taxon>
        <taxon>Fungi</taxon>
        <taxon>Fungi incertae sedis</taxon>
        <taxon>Mucoromycota</taxon>
        <taxon>Mucoromycotina</taxon>
        <taxon>Mucoromycetes</taxon>
        <taxon>Mucorales</taxon>
        <taxon>Cunninghamellaceae</taxon>
        <taxon>Hesseltinella</taxon>
    </lineage>
</organism>
<evidence type="ECO:0000313" key="11">
    <source>
        <dbReference type="EMBL" id="ORX46496.1"/>
    </source>
</evidence>
<keyword evidence="5 8" id="KW-0863">Zinc-finger</keyword>
<proteinExistence type="predicted"/>
<feature type="region of interest" description="Disordered" evidence="9">
    <location>
        <begin position="350"/>
        <end position="469"/>
    </location>
</feature>
<dbReference type="PANTHER" id="PTHR45931">
    <property type="entry name" value="SI:CH211-59O9.10"/>
    <property type="match status" value="1"/>
</dbReference>
<dbReference type="GO" id="GO:0016567">
    <property type="term" value="P:protein ubiquitination"/>
    <property type="evidence" value="ECO:0007669"/>
    <property type="project" value="UniProtKB-ARBA"/>
</dbReference>
<keyword evidence="6" id="KW-0833">Ubl conjugation pathway</keyword>
<dbReference type="GO" id="GO:0008270">
    <property type="term" value="F:zinc ion binding"/>
    <property type="evidence" value="ECO:0007669"/>
    <property type="project" value="UniProtKB-KW"/>
</dbReference>
<dbReference type="OrthoDB" id="8062037at2759"/>
<gene>
    <name evidence="11" type="ORF">DM01DRAFT_1410554</name>
</gene>
<feature type="compositionally biased region" description="Low complexity" evidence="9">
    <location>
        <begin position="443"/>
        <end position="452"/>
    </location>
</feature>
<feature type="region of interest" description="Disordered" evidence="9">
    <location>
        <begin position="121"/>
        <end position="156"/>
    </location>
</feature>
<dbReference type="PANTHER" id="PTHR45931:SF3">
    <property type="entry name" value="RING ZINC FINGER-CONTAINING PROTEIN"/>
    <property type="match status" value="1"/>
</dbReference>
<keyword evidence="4" id="KW-0479">Metal-binding</keyword>
<evidence type="ECO:0000313" key="12">
    <source>
        <dbReference type="Proteomes" id="UP000242146"/>
    </source>
</evidence>
<keyword evidence="12" id="KW-1185">Reference proteome</keyword>
<dbReference type="Gene3D" id="3.30.40.10">
    <property type="entry name" value="Zinc/RING finger domain, C3HC4 (zinc finger)"/>
    <property type="match status" value="1"/>
</dbReference>
<reference evidence="11 12" key="1">
    <citation type="submission" date="2016-07" db="EMBL/GenBank/DDBJ databases">
        <title>Pervasive Adenine N6-methylation of Active Genes in Fungi.</title>
        <authorList>
            <consortium name="DOE Joint Genome Institute"/>
            <person name="Mondo S.J."/>
            <person name="Dannebaum R.O."/>
            <person name="Kuo R.C."/>
            <person name="Labutti K."/>
            <person name="Haridas S."/>
            <person name="Kuo A."/>
            <person name="Salamov A."/>
            <person name="Ahrendt S.R."/>
            <person name="Lipzen A."/>
            <person name="Sullivan W."/>
            <person name="Andreopoulos W.B."/>
            <person name="Clum A."/>
            <person name="Lindquist E."/>
            <person name="Daum C."/>
            <person name="Ramamoorthy G.K."/>
            <person name="Gryganskyi A."/>
            <person name="Culley D."/>
            <person name="Magnuson J.K."/>
            <person name="James T.Y."/>
            <person name="O'Malley M.A."/>
            <person name="Stajich J.E."/>
            <person name="Spatafora J.W."/>
            <person name="Visel A."/>
            <person name="Grigoriev I.V."/>
        </authorList>
    </citation>
    <scope>NUCLEOTIDE SEQUENCE [LARGE SCALE GENOMIC DNA]</scope>
    <source>
        <strain evidence="11 12">NRRL 3301</strain>
    </source>
</reference>
<dbReference type="InterPro" id="IPR013083">
    <property type="entry name" value="Znf_RING/FYVE/PHD"/>
</dbReference>
<dbReference type="SMART" id="SM00184">
    <property type="entry name" value="RING"/>
    <property type="match status" value="1"/>
</dbReference>
<evidence type="ECO:0000259" key="10">
    <source>
        <dbReference type="PROSITE" id="PS50089"/>
    </source>
</evidence>
<evidence type="ECO:0000256" key="2">
    <source>
        <dbReference type="ARBA" id="ARBA00012483"/>
    </source>
</evidence>
<evidence type="ECO:0000256" key="3">
    <source>
        <dbReference type="ARBA" id="ARBA00022679"/>
    </source>
</evidence>
<feature type="domain" description="RING-type" evidence="10">
    <location>
        <begin position="302"/>
        <end position="343"/>
    </location>
</feature>
<protein>
    <recommendedName>
        <fullName evidence="2">RING-type E3 ubiquitin transferase</fullName>
        <ecNumber evidence="2">2.3.2.27</ecNumber>
    </recommendedName>
</protein>
<dbReference type="Pfam" id="PF13639">
    <property type="entry name" value="zf-RING_2"/>
    <property type="match status" value="1"/>
</dbReference>
<dbReference type="EMBL" id="MCGT01000037">
    <property type="protein sequence ID" value="ORX46496.1"/>
    <property type="molecule type" value="Genomic_DNA"/>
</dbReference>
<dbReference type="SUPFAM" id="SSF57850">
    <property type="entry name" value="RING/U-box"/>
    <property type="match status" value="1"/>
</dbReference>
<feature type="region of interest" description="Disordered" evidence="9">
    <location>
        <begin position="46"/>
        <end position="69"/>
    </location>
</feature>
<feature type="compositionally biased region" description="Polar residues" evidence="9">
    <location>
        <begin position="364"/>
        <end position="389"/>
    </location>
</feature>
<feature type="compositionally biased region" description="Polar residues" evidence="9">
    <location>
        <begin position="412"/>
        <end position="425"/>
    </location>
</feature>
<evidence type="ECO:0000256" key="9">
    <source>
        <dbReference type="SAM" id="MobiDB-lite"/>
    </source>
</evidence>
<dbReference type="GO" id="GO:0006511">
    <property type="term" value="P:ubiquitin-dependent protein catabolic process"/>
    <property type="evidence" value="ECO:0007669"/>
    <property type="project" value="TreeGrafter"/>
</dbReference>
<comment type="caution">
    <text evidence="11">The sequence shown here is derived from an EMBL/GenBank/DDBJ whole genome shotgun (WGS) entry which is preliminary data.</text>
</comment>
<dbReference type="EC" id="2.3.2.27" evidence="2"/>
<evidence type="ECO:0000256" key="4">
    <source>
        <dbReference type="ARBA" id="ARBA00022723"/>
    </source>
</evidence>
<evidence type="ECO:0000256" key="7">
    <source>
        <dbReference type="ARBA" id="ARBA00022833"/>
    </source>
</evidence>
<keyword evidence="7" id="KW-0862">Zinc</keyword>
<evidence type="ECO:0000256" key="8">
    <source>
        <dbReference type="PROSITE-ProRule" id="PRU00175"/>
    </source>
</evidence>
<dbReference type="STRING" id="101127.A0A1X2G6P0"/>
<evidence type="ECO:0000256" key="1">
    <source>
        <dbReference type="ARBA" id="ARBA00000900"/>
    </source>
</evidence>